<dbReference type="AlphaFoldDB" id="A0A0C2JPS2"/>
<keyword evidence="3" id="KW-1185">Reference proteome</keyword>
<evidence type="ECO:0000313" key="2">
    <source>
        <dbReference type="EMBL" id="KII79957.1"/>
    </source>
</evidence>
<feature type="chain" id="PRO_5009758644" evidence="1">
    <location>
        <begin position="19"/>
        <end position="150"/>
    </location>
</feature>
<dbReference type="RefSeq" id="WP_040989130.1">
    <property type="nucleotide sequence ID" value="NZ_JBFRUC010000008.1"/>
</dbReference>
<dbReference type="InterPro" id="IPR016895">
    <property type="entry name" value="UCP028680"/>
</dbReference>
<sequence length="150" mass="16694">MKKIICLFLAMLSGAASAADLPKLTFLQQDSPHRLFLLSENNQHGYDSWSIDSGYAYSLYKKVDLYVGTRLTEQNEGGFLSGLSYQVSPRVSVKSTLHSYTDEDAPDGQENGIGAEVSSRVNLTEHLDLHATLDFQEWQKGIEVGIGFRF</sequence>
<organism evidence="2 3">
    <name type="scientific">Vibrio renipiscarius</name>
    <dbReference type="NCBI Taxonomy" id="1461322"/>
    <lineage>
        <taxon>Bacteria</taxon>
        <taxon>Pseudomonadati</taxon>
        <taxon>Pseudomonadota</taxon>
        <taxon>Gammaproteobacteria</taxon>
        <taxon>Vibrionales</taxon>
        <taxon>Vibrionaceae</taxon>
        <taxon>Vibrio</taxon>
    </lineage>
</organism>
<dbReference type="Proteomes" id="UP000031672">
    <property type="component" value="Unassembled WGS sequence"/>
</dbReference>
<dbReference type="PIRSF" id="PIRSF028680">
    <property type="entry name" value="UCP028680"/>
    <property type="match status" value="1"/>
</dbReference>
<gene>
    <name evidence="2" type="ORF">OJ16_08100</name>
</gene>
<dbReference type="OrthoDB" id="5902984at2"/>
<comment type="caution">
    <text evidence="2">The sequence shown here is derived from an EMBL/GenBank/DDBJ whole genome shotgun (WGS) entry which is preliminary data.</text>
</comment>
<accession>A0A0C2JPS2</accession>
<name>A0A0C2JPS2_9VIBR</name>
<feature type="signal peptide" evidence="1">
    <location>
        <begin position="1"/>
        <end position="18"/>
    </location>
</feature>
<proteinExistence type="predicted"/>
<dbReference type="EMBL" id="JTKH01000008">
    <property type="protein sequence ID" value="KII79957.1"/>
    <property type="molecule type" value="Genomic_DNA"/>
</dbReference>
<evidence type="ECO:0000313" key="3">
    <source>
        <dbReference type="Proteomes" id="UP000031672"/>
    </source>
</evidence>
<reference evidence="2 3" key="1">
    <citation type="submission" date="2014-11" db="EMBL/GenBank/DDBJ databases">
        <title>Draft Genome Sequence of Vibrio piscirenalis strains CECT 8603T and CECT 8604, two marine Gammaproteobacterium isolated from cultured gilthead sea bream (Sparus aurata).</title>
        <authorList>
            <person name="Arahal D.R."/>
            <person name="Rodrigo-Torres L."/>
            <person name="Lucena T."/>
            <person name="Pujalte M.J."/>
        </authorList>
    </citation>
    <scope>NUCLEOTIDE SEQUENCE [LARGE SCALE GENOMIC DNA]</scope>
    <source>
        <strain evidence="2 3">DCR 1-4-2</strain>
    </source>
</reference>
<accession>A0A0C2P0H8</accession>
<evidence type="ECO:0000256" key="1">
    <source>
        <dbReference type="SAM" id="SignalP"/>
    </source>
</evidence>
<keyword evidence="1" id="KW-0732">Signal</keyword>
<protein>
    <submittedName>
        <fullName evidence="2">Ribonuclease regulator</fullName>
    </submittedName>
</protein>